<keyword evidence="4" id="KW-1185">Reference proteome</keyword>
<dbReference type="Proteomes" id="UP000723714">
    <property type="component" value="Unassembled WGS sequence"/>
</dbReference>
<comment type="caution">
    <text evidence="3">The sequence shown here is derived from an EMBL/GenBank/DDBJ whole genome shotgun (WGS) entry which is preliminary data.</text>
</comment>
<feature type="transmembrane region" description="Helical" evidence="1">
    <location>
        <begin position="211"/>
        <end position="234"/>
    </location>
</feature>
<proteinExistence type="predicted"/>
<name>A0ABS6DB75_9FIRM</name>
<sequence length="246" mass="26756">MRKRIFGFILAMVMVAAIPLNASAETIKGSSDWQVAFDGNKMSSNFKSSDLDASVYQLLPGDTALIDLSLANTAKKDTNWYMSNEILQSLEDGSAANGGAYTYILSYQDAKGETTELYNSDTVGGEGQNGLHQATNSLEDYFFLGRLSPGAKGKIELQVTLDGETQGNDYQNTLARLQMSFAAEVVEGGNTTVTKPGKDIKIIKTGDNSNIIMYLSLAAFAAGMIILIIAILLVKRRKENKKRRSR</sequence>
<evidence type="ECO:0000256" key="1">
    <source>
        <dbReference type="SAM" id="Phobius"/>
    </source>
</evidence>
<reference evidence="3 4" key="1">
    <citation type="submission" date="2021-06" db="EMBL/GenBank/DDBJ databases">
        <title>Faecalicatena sp. nov. isolated from porcine feces.</title>
        <authorList>
            <person name="Oh B.S."/>
            <person name="Lee J.H."/>
        </authorList>
    </citation>
    <scope>NUCLEOTIDE SEQUENCE [LARGE SCALE GENOMIC DNA]</scope>
    <source>
        <strain evidence="3 4">AGMB00832</strain>
    </source>
</reference>
<dbReference type="EMBL" id="JABACJ020000032">
    <property type="protein sequence ID" value="MBU3878366.1"/>
    <property type="molecule type" value="Genomic_DNA"/>
</dbReference>
<evidence type="ECO:0000256" key="2">
    <source>
        <dbReference type="SAM" id="SignalP"/>
    </source>
</evidence>
<gene>
    <name evidence="3" type="ORF">HGO97_021415</name>
</gene>
<evidence type="ECO:0000313" key="4">
    <source>
        <dbReference type="Proteomes" id="UP000723714"/>
    </source>
</evidence>
<evidence type="ECO:0000313" key="3">
    <source>
        <dbReference type="EMBL" id="MBU3878366.1"/>
    </source>
</evidence>
<keyword evidence="1" id="KW-0812">Transmembrane</keyword>
<keyword evidence="2" id="KW-0732">Signal</keyword>
<organism evidence="3 4">
    <name type="scientific">Faecalicatena faecalis</name>
    <dbReference type="NCBI Taxonomy" id="2726362"/>
    <lineage>
        <taxon>Bacteria</taxon>
        <taxon>Bacillati</taxon>
        <taxon>Bacillota</taxon>
        <taxon>Clostridia</taxon>
        <taxon>Lachnospirales</taxon>
        <taxon>Lachnospiraceae</taxon>
        <taxon>Faecalicatena</taxon>
    </lineage>
</organism>
<dbReference type="RefSeq" id="WP_168866588.1">
    <property type="nucleotide sequence ID" value="NZ_JABACJ020000032.1"/>
</dbReference>
<feature type="chain" id="PRO_5045562332" description="Sortase B cell surface sorting signal" evidence="2">
    <location>
        <begin position="25"/>
        <end position="246"/>
    </location>
</feature>
<evidence type="ECO:0008006" key="5">
    <source>
        <dbReference type="Google" id="ProtNLM"/>
    </source>
</evidence>
<keyword evidence="1" id="KW-0472">Membrane</keyword>
<keyword evidence="1" id="KW-1133">Transmembrane helix</keyword>
<protein>
    <recommendedName>
        <fullName evidence="5">Sortase B cell surface sorting signal</fullName>
    </recommendedName>
</protein>
<feature type="signal peptide" evidence="2">
    <location>
        <begin position="1"/>
        <end position="24"/>
    </location>
</feature>
<accession>A0ABS6DB75</accession>